<keyword evidence="6" id="KW-1185">Reference proteome</keyword>
<evidence type="ECO:0000313" key="5">
    <source>
        <dbReference type="EMBL" id="PKI60573.1"/>
    </source>
</evidence>
<dbReference type="Pfam" id="PF00665">
    <property type="entry name" value="rve"/>
    <property type="match status" value="1"/>
</dbReference>
<dbReference type="STRING" id="22663.A0A2I0JXJ8"/>
<proteinExistence type="predicted"/>
<dbReference type="Pfam" id="PF00078">
    <property type="entry name" value="RVT_1"/>
    <property type="match status" value="1"/>
</dbReference>
<dbReference type="Pfam" id="PF24626">
    <property type="entry name" value="SH3_Tf2-1"/>
    <property type="match status" value="1"/>
</dbReference>
<dbReference type="PANTHER" id="PTHR37984">
    <property type="entry name" value="PROTEIN CBG26694"/>
    <property type="match status" value="1"/>
</dbReference>
<reference evidence="5 6" key="1">
    <citation type="submission" date="2017-11" db="EMBL/GenBank/DDBJ databases">
        <title>De-novo sequencing of pomegranate (Punica granatum L.) genome.</title>
        <authorList>
            <person name="Akparov Z."/>
            <person name="Amiraslanov A."/>
            <person name="Hajiyeva S."/>
            <person name="Abbasov M."/>
            <person name="Kaur K."/>
            <person name="Hamwieh A."/>
            <person name="Solovyev V."/>
            <person name="Salamov A."/>
            <person name="Braich B."/>
            <person name="Kosarev P."/>
            <person name="Mahmoud A."/>
            <person name="Hajiyev E."/>
            <person name="Babayeva S."/>
            <person name="Izzatullayeva V."/>
            <person name="Mammadov A."/>
            <person name="Mammadov A."/>
            <person name="Sharifova S."/>
            <person name="Ojaghi J."/>
            <person name="Eynullazada K."/>
            <person name="Bayramov B."/>
            <person name="Abdulazimova A."/>
            <person name="Shahmuradov I."/>
        </authorList>
    </citation>
    <scope>NUCLEOTIDE SEQUENCE [LARGE SCALE GENOMIC DNA]</scope>
    <source>
        <strain evidence="6">cv. AG2017</strain>
        <tissue evidence="5">Leaf</tissue>
    </source>
</reference>
<dbReference type="Gene3D" id="3.30.420.10">
    <property type="entry name" value="Ribonuclease H-like superfamily/Ribonuclease H"/>
    <property type="match status" value="1"/>
</dbReference>
<dbReference type="CDD" id="cd01647">
    <property type="entry name" value="RT_LTR"/>
    <property type="match status" value="1"/>
</dbReference>
<dbReference type="EMBL" id="PGOL01001146">
    <property type="protein sequence ID" value="PKI60573.1"/>
    <property type="molecule type" value="Genomic_DNA"/>
</dbReference>
<keyword evidence="1" id="KW-0511">Multifunctional enzyme</keyword>
<dbReference type="InterPro" id="IPR001584">
    <property type="entry name" value="Integrase_cat-core"/>
</dbReference>
<gene>
    <name evidence="5" type="ORF">CRG98_019049</name>
</gene>
<dbReference type="InterPro" id="IPR041577">
    <property type="entry name" value="RT_RNaseH_2"/>
</dbReference>
<comment type="caution">
    <text evidence="5">The sequence shown here is derived from an EMBL/GenBank/DDBJ whole genome shotgun (WGS) entry which is preliminary data.</text>
</comment>
<sequence>MAGLKEEIVGQLRIWKPKDLQTAIELTKRKDQQRQRARRAGGGSARSGFRTATGGVGAQAVQTPPRANLGPTRRLTWEEMQRRREQNLCFNCDEEFDIGHRCSGIKAMLIEVVEDMLNELHGASWFTKLDLRAGCHQIWVHPDDVFKTAFRTHNDHYEYLVMPFELHNAPSMFQATMNNIFRPYLRKFVLVFFDDILIYSPAWDVHMRHLRGSPSAKGAFNALKTAMTATPILALPDFEDEFMIEADASSTSIGVVLSQKGRPLAFLSKGLNESKKSIEYKSGTENKAADALSRRVEVAITMVVTVPYSNLWAEIAQATEGDPRLGPILQNIRRGELLEGEFNLRGGCLVRAGRVVVPDTIELKRKILHELHDSVTGGHSGILRTYKRIGNKSDSRRSPGLLEPLPIPNKVWSDISMDFIEGLPRSQGRDSIIVVVDQLSKYAHFIALEHPYSAKEVAKAFVRGIVQLHGIPESIVTDRDRIFMSSFWRELFKLHGTKLKMSSAYHPQTDGQTEDRYLAWAEYWYNMTYQRSISMTPFEAVYGRPMPVLEGYEPSSTAVNEVEEQLRARDAILRELKSNLAAAQNHMKAVADKHRRDEEFEVGDWVIARVGVAAYRLDLPDYAKIHPVFHVSLLRRRVGKRQAVQPTLPPYASDGLLDLARVDVRDYRWVAHSGGRTRGALVRWNALPDEDVTWEPVEVLKQHFPTLNLEDKIRPEGGGVDGTSSALEVRRSQRRARSNPQYAN</sequence>
<dbReference type="Pfam" id="PF17919">
    <property type="entry name" value="RT_RNaseH_2"/>
    <property type="match status" value="1"/>
</dbReference>
<dbReference type="InterPro" id="IPR000477">
    <property type="entry name" value="RT_dom"/>
</dbReference>
<dbReference type="InterPro" id="IPR050951">
    <property type="entry name" value="Retrovirus_Pol_polyprotein"/>
</dbReference>
<dbReference type="GO" id="GO:0003824">
    <property type="term" value="F:catalytic activity"/>
    <property type="evidence" value="ECO:0007669"/>
    <property type="project" value="UniProtKB-KW"/>
</dbReference>
<dbReference type="InterPro" id="IPR016197">
    <property type="entry name" value="Chromo-like_dom_sf"/>
</dbReference>
<protein>
    <recommendedName>
        <fullName evidence="4">Integrase catalytic domain-containing protein</fullName>
    </recommendedName>
</protein>
<dbReference type="PANTHER" id="PTHR37984:SF5">
    <property type="entry name" value="PROTEIN NYNRIN-LIKE"/>
    <property type="match status" value="1"/>
</dbReference>
<dbReference type="InterPro" id="IPR043128">
    <property type="entry name" value="Rev_trsase/Diguanyl_cyclase"/>
</dbReference>
<dbReference type="InterPro" id="IPR036397">
    <property type="entry name" value="RNaseH_sf"/>
</dbReference>
<organism evidence="5 6">
    <name type="scientific">Punica granatum</name>
    <name type="common">Pomegranate</name>
    <dbReference type="NCBI Taxonomy" id="22663"/>
    <lineage>
        <taxon>Eukaryota</taxon>
        <taxon>Viridiplantae</taxon>
        <taxon>Streptophyta</taxon>
        <taxon>Embryophyta</taxon>
        <taxon>Tracheophyta</taxon>
        <taxon>Spermatophyta</taxon>
        <taxon>Magnoliopsida</taxon>
        <taxon>eudicotyledons</taxon>
        <taxon>Gunneridae</taxon>
        <taxon>Pentapetalae</taxon>
        <taxon>rosids</taxon>
        <taxon>malvids</taxon>
        <taxon>Myrtales</taxon>
        <taxon>Lythraceae</taxon>
        <taxon>Punica</taxon>
    </lineage>
</organism>
<dbReference type="PROSITE" id="PS50994">
    <property type="entry name" value="INTEGRASE"/>
    <property type="match status" value="1"/>
</dbReference>
<dbReference type="Proteomes" id="UP000233551">
    <property type="component" value="Unassembled WGS sequence"/>
</dbReference>
<dbReference type="Gene3D" id="3.30.70.270">
    <property type="match status" value="1"/>
</dbReference>
<dbReference type="InterPro" id="IPR012337">
    <property type="entry name" value="RNaseH-like_sf"/>
</dbReference>
<dbReference type="GO" id="GO:0015074">
    <property type="term" value="P:DNA integration"/>
    <property type="evidence" value="ECO:0007669"/>
    <property type="project" value="InterPro"/>
</dbReference>
<feature type="region of interest" description="Disordered" evidence="3">
    <location>
        <begin position="28"/>
        <end position="70"/>
    </location>
</feature>
<evidence type="ECO:0000256" key="2">
    <source>
        <dbReference type="SAM" id="Coils"/>
    </source>
</evidence>
<dbReference type="SUPFAM" id="SSF54160">
    <property type="entry name" value="Chromo domain-like"/>
    <property type="match status" value="1"/>
</dbReference>
<dbReference type="AlphaFoldDB" id="A0A2I0JXJ8"/>
<dbReference type="SUPFAM" id="SSF53098">
    <property type="entry name" value="Ribonuclease H-like"/>
    <property type="match status" value="1"/>
</dbReference>
<accession>A0A2I0JXJ8</accession>
<dbReference type="InterPro" id="IPR056924">
    <property type="entry name" value="SH3_Tf2-1"/>
</dbReference>
<name>A0A2I0JXJ8_PUNGR</name>
<feature type="coiled-coil region" evidence="2">
    <location>
        <begin position="559"/>
        <end position="593"/>
    </location>
</feature>
<dbReference type="SUPFAM" id="SSF56672">
    <property type="entry name" value="DNA/RNA polymerases"/>
    <property type="match status" value="1"/>
</dbReference>
<evidence type="ECO:0000256" key="3">
    <source>
        <dbReference type="SAM" id="MobiDB-lite"/>
    </source>
</evidence>
<feature type="domain" description="Integrase catalytic" evidence="4">
    <location>
        <begin position="402"/>
        <end position="514"/>
    </location>
</feature>
<dbReference type="InterPro" id="IPR043502">
    <property type="entry name" value="DNA/RNA_pol_sf"/>
</dbReference>
<keyword evidence="2" id="KW-0175">Coiled coil</keyword>
<feature type="region of interest" description="Disordered" evidence="3">
    <location>
        <begin position="711"/>
        <end position="744"/>
    </location>
</feature>
<evidence type="ECO:0000256" key="1">
    <source>
        <dbReference type="ARBA" id="ARBA00023268"/>
    </source>
</evidence>
<dbReference type="GO" id="GO:0003676">
    <property type="term" value="F:nucleic acid binding"/>
    <property type="evidence" value="ECO:0007669"/>
    <property type="project" value="InterPro"/>
</dbReference>
<evidence type="ECO:0000259" key="4">
    <source>
        <dbReference type="PROSITE" id="PS50994"/>
    </source>
</evidence>
<evidence type="ECO:0000313" key="6">
    <source>
        <dbReference type="Proteomes" id="UP000233551"/>
    </source>
</evidence>